<dbReference type="InterPro" id="IPR046335">
    <property type="entry name" value="LacI/GalR-like_sensor"/>
</dbReference>
<dbReference type="Proteomes" id="UP000317178">
    <property type="component" value="Chromosome"/>
</dbReference>
<dbReference type="Pfam" id="PF13377">
    <property type="entry name" value="Peripla_BP_3"/>
    <property type="match status" value="1"/>
</dbReference>
<evidence type="ECO:0000256" key="1">
    <source>
        <dbReference type="ARBA" id="ARBA00023015"/>
    </source>
</evidence>
<dbReference type="SUPFAM" id="SSF46689">
    <property type="entry name" value="Homeodomain-like"/>
    <property type="match status" value="1"/>
</dbReference>
<dbReference type="InterPro" id="IPR028082">
    <property type="entry name" value="Peripla_BP_I"/>
</dbReference>
<protein>
    <submittedName>
        <fullName evidence="5">Xylose operon regulatory protein</fullName>
    </submittedName>
</protein>
<evidence type="ECO:0000313" key="5">
    <source>
        <dbReference type="EMBL" id="QDU81263.1"/>
    </source>
</evidence>
<keyword evidence="1" id="KW-0805">Transcription regulation</keyword>
<sequence>MSSIPHVALLIETTRSYTREILQGVKRYVSEQSPWSVFVELRALDSPPPPWLKNWSGDGILTRTGSQKMADAIRQTGVPAVELRSTRLRHDFPFIGMDNQSIGRQVAQHFLERGFRNFGIYDFDTEDFFEERRDTFQQILKEEQIECSTFSSRHKKESPPEWEAHQRALSAWLLELPKPVGILACTDQLGFWLLDACQRAGLSVPEEVAVVGVENDETLCGMATPPLSSLKMNGLKVGYEAAALLNRLMKGDSEPQGPLLVEPVGIVTRQSSDIVAIDDQDLARALRLIREKACEGITVSEVLKVVPISRSSLERRMRDLLGRSPNAEINRVRLNQARLLLTETDLSLAEIARRTGFQYQQYLSELFHKTYEQTPSQFRSEQRRG</sequence>
<reference evidence="5 6" key="1">
    <citation type="submission" date="2019-02" db="EMBL/GenBank/DDBJ databases">
        <title>Deep-cultivation of Planctomycetes and their phenomic and genomic characterization uncovers novel biology.</title>
        <authorList>
            <person name="Wiegand S."/>
            <person name="Jogler M."/>
            <person name="Boedeker C."/>
            <person name="Pinto D."/>
            <person name="Vollmers J."/>
            <person name="Rivas-Marin E."/>
            <person name="Kohn T."/>
            <person name="Peeters S.H."/>
            <person name="Heuer A."/>
            <person name="Rast P."/>
            <person name="Oberbeckmann S."/>
            <person name="Bunk B."/>
            <person name="Jeske O."/>
            <person name="Meyerdierks A."/>
            <person name="Storesund J.E."/>
            <person name="Kallscheuer N."/>
            <person name="Luecker S."/>
            <person name="Lage O.M."/>
            <person name="Pohl T."/>
            <person name="Merkel B.J."/>
            <person name="Hornburger P."/>
            <person name="Mueller R.-W."/>
            <person name="Bruemmer F."/>
            <person name="Labrenz M."/>
            <person name="Spormann A.M."/>
            <person name="Op den Camp H."/>
            <person name="Overmann J."/>
            <person name="Amann R."/>
            <person name="Jetten M.S.M."/>
            <person name="Mascher T."/>
            <person name="Medema M.H."/>
            <person name="Devos D.P."/>
            <person name="Kaster A.-K."/>
            <person name="Ovreas L."/>
            <person name="Rohde M."/>
            <person name="Galperin M.Y."/>
            <person name="Jogler C."/>
        </authorList>
    </citation>
    <scope>NUCLEOTIDE SEQUENCE [LARGE SCALE GENOMIC DNA]</scope>
    <source>
        <strain evidence="5 6">Pla110</strain>
    </source>
</reference>
<dbReference type="RefSeq" id="WP_144996461.1">
    <property type="nucleotide sequence ID" value="NZ_CP036281.1"/>
</dbReference>
<dbReference type="SUPFAM" id="SSF53822">
    <property type="entry name" value="Periplasmic binding protein-like I"/>
    <property type="match status" value="1"/>
</dbReference>
<organism evidence="5 6">
    <name type="scientific">Polystyrenella longa</name>
    <dbReference type="NCBI Taxonomy" id="2528007"/>
    <lineage>
        <taxon>Bacteria</taxon>
        <taxon>Pseudomonadati</taxon>
        <taxon>Planctomycetota</taxon>
        <taxon>Planctomycetia</taxon>
        <taxon>Planctomycetales</taxon>
        <taxon>Planctomycetaceae</taxon>
        <taxon>Polystyrenella</taxon>
    </lineage>
</organism>
<dbReference type="KEGG" id="plon:Pla110_30030"/>
<dbReference type="GO" id="GO:0003700">
    <property type="term" value="F:DNA-binding transcription factor activity"/>
    <property type="evidence" value="ECO:0007669"/>
    <property type="project" value="InterPro"/>
</dbReference>
<dbReference type="InterPro" id="IPR018060">
    <property type="entry name" value="HTH_AraC"/>
</dbReference>
<evidence type="ECO:0000256" key="3">
    <source>
        <dbReference type="ARBA" id="ARBA00023163"/>
    </source>
</evidence>
<proteinExistence type="predicted"/>
<dbReference type="PROSITE" id="PS01124">
    <property type="entry name" value="HTH_ARAC_FAMILY_2"/>
    <property type="match status" value="1"/>
</dbReference>
<dbReference type="EMBL" id="CP036281">
    <property type="protein sequence ID" value="QDU81263.1"/>
    <property type="molecule type" value="Genomic_DNA"/>
</dbReference>
<accession>A0A518CPW5</accession>
<keyword evidence="3" id="KW-0804">Transcription</keyword>
<dbReference type="Pfam" id="PF22177">
    <property type="entry name" value="PBP1_XylR"/>
    <property type="match status" value="1"/>
</dbReference>
<evidence type="ECO:0000313" key="6">
    <source>
        <dbReference type="Proteomes" id="UP000317178"/>
    </source>
</evidence>
<dbReference type="AlphaFoldDB" id="A0A518CPW5"/>
<dbReference type="CDD" id="cd01543">
    <property type="entry name" value="PBP1_XylR"/>
    <property type="match status" value="1"/>
</dbReference>
<dbReference type="OrthoDB" id="9795616at2"/>
<feature type="domain" description="HTH araC/xylS-type" evidence="4">
    <location>
        <begin position="283"/>
        <end position="381"/>
    </location>
</feature>
<dbReference type="Gene3D" id="1.10.10.60">
    <property type="entry name" value="Homeodomain-like"/>
    <property type="match status" value="1"/>
</dbReference>
<keyword evidence="6" id="KW-1185">Reference proteome</keyword>
<dbReference type="GO" id="GO:0000976">
    <property type="term" value="F:transcription cis-regulatory region binding"/>
    <property type="evidence" value="ECO:0007669"/>
    <property type="project" value="TreeGrafter"/>
</dbReference>
<dbReference type="PANTHER" id="PTHR30146">
    <property type="entry name" value="LACI-RELATED TRANSCRIPTIONAL REPRESSOR"/>
    <property type="match status" value="1"/>
</dbReference>
<dbReference type="SMART" id="SM00342">
    <property type="entry name" value="HTH_ARAC"/>
    <property type="match status" value="1"/>
</dbReference>
<dbReference type="InterPro" id="IPR054031">
    <property type="entry name" value="XylR_PBP1"/>
</dbReference>
<dbReference type="InterPro" id="IPR009057">
    <property type="entry name" value="Homeodomain-like_sf"/>
</dbReference>
<dbReference type="Pfam" id="PF12833">
    <property type="entry name" value="HTH_18"/>
    <property type="match status" value="1"/>
</dbReference>
<dbReference type="PANTHER" id="PTHR30146:SF24">
    <property type="entry name" value="XYLOSE OPERON REGULATORY PROTEIN"/>
    <property type="match status" value="1"/>
</dbReference>
<evidence type="ECO:0000256" key="2">
    <source>
        <dbReference type="ARBA" id="ARBA00023125"/>
    </source>
</evidence>
<name>A0A518CPW5_9PLAN</name>
<gene>
    <name evidence="5" type="primary">xylR_2</name>
    <name evidence="5" type="ORF">Pla110_30030</name>
</gene>
<evidence type="ECO:0000259" key="4">
    <source>
        <dbReference type="PROSITE" id="PS01124"/>
    </source>
</evidence>
<dbReference type="Gene3D" id="3.40.50.2300">
    <property type="match status" value="2"/>
</dbReference>
<keyword evidence="2" id="KW-0238">DNA-binding</keyword>